<dbReference type="InterPro" id="IPR005828">
    <property type="entry name" value="MFS_sugar_transport-like"/>
</dbReference>
<keyword evidence="4 5" id="KW-0472">Membrane</keyword>
<dbReference type="PANTHER" id="PTHR48022:SF14">
    <property type="entry name" value="MAJOR FACILITATOR SUPERFAMILY (MFS) PROFILE DOMAIN-CONTAINING PROTEIN-RELATED"/>
    <property type="match status" value="1"/>
</dbReference>
<dbReference type="Gene3D" id="1.20.1250.20">
    <property type="entry name" value="MFS general substrate transporter like domains"/>
    <property type="match status" value="2"/>
</dbReference>
<feature type="transmembrane region" description="Helical" evidence="5">
    <location>
        <begin position="20"/>
        <end position="40"/>
    </location>
</feature>
<dbReference type="KEGG" id="ang:An11g00190"/>
<dbReference type="GO" id="GO:0016020">
    <property type="term" value="C:membrane"/>
    <property type="evidence" value="ECO:0007669"/>
    <property type="project" value="UniProtKB-SubCell"/>
</dbReference>
<protein>
    <recommendedName>
        <fullName evidence="7">Major facilitator superfamily (MFS) profile domain-containing protein</fullName>
    </recommendedName>
</protein>
<dbReference type="AlphaFoldDB" id="A0AAJ8BZM5"/>
<dbReference type="GeneID" id="84592166"/>
<evidence type="ECO:0008006" key="7">
    <source>
        <dbReference type="Google" id="ProtNLM"/>
    </source>
</evidence>
<reference evidence="6" key="1">
    <citation type="submission" date="2025-02" db="EMBL/GenBank/DDBJ databases">
        <authorList>
            <consortium name="NCBI Genome Project"/>
        </authorList>
    </citation>
    <scope>NUCLEOTIDE SEQUENCE</scope>
</reference>
<feature type="transmembrane region" description="Helical" evidence="5">
    <location>
        <begin position="86"/>
        <end position="104"/>
    </location>
</feature>
<evidence type="ECO:0000256" key="2">
    <source>
        <dbReference type="ARBA" id="ARBA00022692"/>
    </source>
</evidence>
<keyword evidence="3 5" id="KW-1133">Transmembrane helix</keyword>
<evidence type="ECO:0000256" key="4">
    <source>
        <dbReference type="ARBA" id="ARBA00023136"/>
    </source>
</evidence>
<dbReference type="Pfam" id="PF00083">
    <property type="entry name" value="Sugar_tr"/>
    <property type="match status" value="2"/>
</dbReference>
<accession>A0AAJ8BZM5</accession>
<proteinExistence type="predicted"/>
<evidence type="ECO:0000256" key="3">
    <source>
        <dbReference type="ARBA" id="ARBA00022989"/>
    </source>
</evidence>
<evidence type="ECO:0000313" key="6">
    <source>
        <dbReference type="RefSeq" id="XP_059605426.1"/>
    </source>
</evidence>
<name>A0AAJ8BZM5_ASPNG</name>
<dbReference type="InterPro" id="IPR005829">
    <property type="entry name" value="Sugar_transporter_CS"/>
</dbReference>
<dbReference type="InterPro" id="IPR036259">
    <property type="entry name" value="MFS_trans_sf"/>
</dbReference>
<evidence type="ECO:0000256" key="1">
    <source>
        <dbReference type="ARBA" id="ARBA00004141"/>
    </source>
</evidence>
<keyword evidence="2 5" id="KW-0812">Transmembrane</keyword>
<dbReference type="SUPFAM" id="SSF103473">
    <property type="entry name" value="MFS general substrate transporter"/>
    <property type="match status" value="1"/>
</dbReference>
<organism evidence="6">
    <name type="scientific">Aspergillus niger</name>
    <dbReference type="NCBI Taxonomy" id="5061"/>
    <lineage>
        <taxon>Eukaryota</taxon>
        <taxon>Fungi</taxon>
        <taxon>Dikarya</taxon>
        <taxon>Ascomycota</taxon>
        <taxon>Pezizomycotina</taxon>
        <taxon>Eurotiomycetes</taxon>
        <taxon>Eurotiomycetidae</taxon>
        <taxon>Eurotiales</taxon>
        <taxon>Aspergillaceae</taxon>
        <taxon>Aspergillus</taxon>
        <taxon>Aspergillus subgen. Circumdati</taxon>
    </lineage>
</organism>
<comment type="subcellular location">
    <subcellularLocation>
        <location evidence="1">Membrane</location>
        <topology evidence="1">Multi-pass membrane protein</topology>
    </subcellularLocation>
</comment>
<dbReference type="VEuPathDB" id="FungiDB:An11g00190"/>
<dbReference type="RefSeq" id="XP_059605426.1">
    <property type="nucleotide sequence ID" value="XM_059749993.1"/>
</dbReference>
<dbReference type="InterPro" id="IPR050360">
    <property type="entry name" value="MFS_Sugar_Transporters"/>
</dbReference>
<dbReference type="PANTHER" id="PTHR48022">
    <property type="entry name" value="PLASTIDIC GLUCOSE TRANSPORTER 4"/>
    <property type="match status" value="1"/>
</dbReference>
<sequence length="225" mass="24515">MTPGSSKTSSMIPTHSVQLYWRHSAVFLLAMVGSLSYSAATTQTAAQSYATIVASRSIGGIGVGTLAMGAPLYISEISPPAWRGSFWVLEAISIVTGAIGMERYRSQQALLKREYPDYARHPLLVGIKQWVDLSQPKYLRRTLLACPFRSFSSREWATHQAVGWFCVALNYLNVLSYSVSYGPLAWVLPAEVFPRSKRAKGVGAATGRIWLANLIISVCRAGGAP</sequence>
<dbReference type="PROSITE" id="PS00217">
    <property type="entry name" value="SUGAR_TRANSPORT_2"/>
    <property type="match status" value="1"/>
</dbReference>
<gene>
    <name evidence="6" type="ORF">An11g00190</name>
</gene>
<feature type="transmembrane region" description="Helical" evidence="5">
    <location>
        <begin position="52"/>
        <end position="74"/>
    </location>
</feature>
<reference evidence="6" key="2">
    <citation type="submission" date="2025-08" db="UniProtKB">
        <authorList>
            <consortium name="RefSeq"/>
        </authorList>
    </citation>
    <scope>IDENTIFICATION</scope>
</reference>
<evidence type="ECO:0000256" key="5">
    <source>
        <dbReference type="SAM" id="Phobius"/>
    </source>
</evidence>